<dbReference type="Gene3D" id="3.30.420.40">
    <property type="match status" value="2"/>
</dbReference>
<dbReference type="GO" id="GO:0006040">
    <property type="term" value="P:amino sugar metabolic process"/>
    <property type="evidence" value="ECO:0007669"/>
    <property type="project" value="InterPro"/>
</dbReference>
<accession>A0A6P2DIL6</accession>
<dbReference type="GO" id="GO:0016773">
    <property type="term" value="F:phosphotransferase activity, alcohol group as acceptor"/>
    <property type="evidence" value="ECO:0007669"/>
    <property type="project" value="InterPro"/>
</dbReference>
<keyword evidence="1" id="KW-0418">Kinase</keyword>
<dbReference type="Proteomes" id="UP000464178">
    <property type="component" value="Chromosome"/>
</dbReference>
<dbReference type="GO" id="GO:0009254">
    <property type="term" value="P:peptidoglycan turnover"/>
    <property type="evidence" value="ECO:0007669"/>
    <property type="project" value="InterPro"/>
</dbReference>
<proteinExistence type="predicted"/>
<dbReference type="SUPFAM" id="SSF53067">
    <property type="entry name" value="Actin-like ATPase domain"/>
    <property type="match status" value="1"/>
</dbReference>
<evidence type="ECO:0000313" key="1">
    <source>
        <dbReference type="EMBL" id="VTS02448.1"/>
    </source>
</evidence>
<dbReference type="GO" id="GO:0005524">
    <property type="term" value="F:ATP binding"/>
    <property type="evidence" value="ECO:0007669"/>
    <property type="project" value="InterPro"/>
</dbReference>
<dbReference type="RefSeq" id="WP_162672743.1">
    <property type="nucleotide sequence ID" value="NZ_LR593886.1"/>
</dbReference>
<reference evidence="1 2" key="1">
    <citation type="submission" date="2019-05" db="EMBL/GenBank/DDBJ databases">
        <authorList>
            <consortium name="Science for Life Laboratories"/>
        </authorList>
    </citation>
    <scope>NUCLEOTIDE SEQUENCE [LARGE SCALE GENOMIC DNA]</scope>
    <source>
        <strain evidence="1">Soil9</strain>
    </source>
</reference>
<dbReference type="KEGG" id="gms:SOIL9_75130"/>
<dbReference type="InterPro" id="IPR043129">
    <property type="entry name" value="ATPase_NBD"/>
</dbReference>
<organism evidence="1 2">
    <name type="scientific">Gemmata massiliana</name>
    <dbReference type="NCBI Taxonomy" id="1210884"/>
    <lineage>
        <taxon>Bacteria</taxon>
        <taxon>Pseudomonadati</taxon>
        <taxon>Planctomycetota</taxon>
        <taxon>Planctomycetia</taxon>
        <taxon>Gemmatales</taxon>
        <taxon>Gemmataceae</taxon>
        <taxon>Gemmata</taxon>
    </lineage>
</organism>
<dbReference type="GO" id="GO:0016301">
    <property type="term" value="F:kinase activity"/>
    <property type="evidence" value="ECO:0007669"/>
    <property type="project" value="UniProtKB-KW"/>
</dbReference>
<gene>
    <name evidence="1" type="ORF">SOIL9_75130</name>
</gene>
<dbReference type="InterPro" id="IPR005338">
    <property type="entry name" value="Anhydro_N_Ac-Mur_kinase"/>
</dbReference>
<evidence type="ECO:0008006" key="3">
    <source>
        <dbReference type="Google" id="ProtNLM"/>
    </source>
</evidence>
<sequence>MVRTLLGLSVSSGLEGVDATAVRVEGLGLDLTPRIAAAPRIAFPPAVRDVLRASAASLTPAPPEFLRAVADTVVFAARQALSKAAVSPRDTFAAGILEPNRPAASVPIDWPEVAERVAEQTGITTLHGFADRDRATGGSGRPITAAADFLLFRDAAESRLLIHLGAAASVLFVPAGGTVSTAFGFEVGPGNQLLDAILFNGTRGKELPASVGKHAVQGRCLEPLLARWAEHPHLTRTPPKTVHAEAFGRSFLLAAFDAVRQLNASLPDLLCTATHLAARAIGGGCRFALMKPDGPRRVVLSGGGVRNGFLWQLVAKQFNDSVERTESVGVPALSRNAAAAAVLAALTCDGVAGNLPVLTGATGGRLLGHICPGDGRNWARCAAWLADQTGEYPRSNWAA</sequence>
<dbReference type="Pfam" id="PF03702">
    <property type="entry name" value="AnmK"/>
    <property type="match status" value="1"/>
</dbReference>
<dbReference type="EMBL" id="LR593886">
    <property type="protein sequence ID" value="VTS02448.1"/>
    <property type="molecule type" value="Genomic_DNA"/>
</dbReference>
<dbReference type="PANTHER" id="PTHR30605:SF0">
    <property type="entry name" value="ANHYDRO-N-ACETYLMURAMIC ACID KINASE"/>
    <property type="match status" value="1"/>
</dbReference>
<name>A0A6P2DIL6_9BACT</name>
<protein>
    <recommendedName>
        <fullName evidence="3">Anhydro-N-acetylmuramic acid kinase</fullName>
    </recommendedName>
</protein>
<dbReference type="AlphaFoldDB" id="A0A6P2DIL6"/>
<keyword evidence="1" id="KW-0808">Transferase</keyword>
<keyword evidence="2" id="KW-1185">Reference proteome</keyword>
<dbReference type="PANTHER" id="PTHR30605">
    <property type="entry name" value="ANHYDRO-N-ACETYLMURAMIC ACID KINASE"/>
    <property type="match status" value="1"/>
</dbReference>
<evidence type="ECO:0000313" key="2">
    <source>
        <dbReference type="Proteomes" id="UP000464178"/>
    </source>
</evidence>